<reference evidence="1" key="2">
    <citation type="submission" date="2020-09" db="EMBL/GenBank/DDBJ databases">
        <authorList>
            <person name="Sun Q."/>
            <person name="Ohkuma M."/>
        </authorList>
    </citation>
    <scope>NUCLEOTIDE SEQUENCE</scope>
    <source>
        <strain evidence="1">JCM 3090</strain>
    </source>
</reference>
<organism evidence="1 2">
    <name type="scientific">Pilimelia anulata</name>
    <dbReference type="NCBI Taxonomy" id="53371"/>
    <lineage>
        <taxon>Bacteria</taxon>
        <taxon>Bacillati</taxon>
        <taxon>Actinomycetota</taxon>
        <taxon>Actinomycetes</taxon>
        <taxon>Micromonosporales</taxon>
        <taxon>Micromonosporaceae</taxon>
        <taxon>Pilimelia</taxon>
    </lineage>
</organism>
<evidence type="ECO:0000313" key="2">
    <source>
        <dbReference type="Proteomes" id="UP000649739"/>
    </source>
</evidence>
<evidence type="ECO:0008006" key="3">
    <source>
        <dbReference type="Google" id="ProtNLM"/>
    </source>
</evidence>
<keyword evidence="2" id="KW-1185">Reference proteome</keyword>
<sequence length="155" mass="16456">MLVSLDTAYADTAAGDLSFTLSLPRLPALYSLALPDPGVSLHLLGASHQVVLDDRIETVACLPDGPAHLPERAEVDGLRFAAEVRRPGAAALSAEVAIVRRMVAADPYGLVGAFPGHPDAITALQVTRRAGRVGWRTWHAYPQTGELVLTRTEIG</sequence>
<gene>
    <name evidence="1" type="ORF">GCM10010123_27650</name>
</gene>
<evidence type="ECO:0000313" key="1">
    <source>
        <dbReference type="EMBL" id="GGJ96149.1"/>
    </source>
</evidence>
<comment type="caution">
    <text evidence="1">The sequence shown here is derived from an EMBL/GenBank/DDBJ whole genome shotgun (WGS) entry which is preliminary data.</text>
</comment>
<accession>A0A8J3FBF9</accession>
<protein>
    <recommendedName>
        <fullName evidence="3">DUF2617 family protein</fullName>
    </recommendedName>
</protein>
<dbReference type="RefSeq" id="WP_189170525.1">
    <property type="nucleotide sequence ID" value="NZ_BMQB01000005.1"/>
</dbReference>
<dbReference type="InterPro" id="IPR024486">
    <property type="entry name" value="DUF2617"/>
</dbReference>
<reference evidence="1" key="1">
    <citation type="journal article" date="2014" name="Int. J. Syst. Evol. Microbiol.">
        <title>Complete genome sequence of Corynebacterium casei LMG S-19264T (=DSM 44701T), isolated from a smear-ripened cheese.</title>
        <authorList>
            <consortium name="US DOE Joint Genome Institute (JGI-PGF)"/>
            <person name="Walter F."/>
            <person name="Albersmeier A."/>
            <person name="Kalinowski J."/>
            <person name="Ruckert C."/>
        </authorList>
    </citation>
    <scope>NUCLEOTIDE SEQUENCE</scope>
    <source>
        <strain evidence="1">JCM 3090</strain>
    </source>
</reference>
<dbReference type="EMBL" id="BMQB01000005">
    <property type="protein sequence ID" value="GGJ96149.1"/>
    <property type="molecule type" value="Genomic_DNA"/>
</dbReference>
<proteinExistence type="predicted"/>
<name>A0A8J3FBF9_9ACTN</name>
<dbReference type="Pfam" id="PF10936">
    <property type="entry name" value="DUF2617"/>
    <property type="match status" value="1"/>
</dbReference>
<dbReference type="AlphaFoldDB" id="A0A8J3FBF9"/>
<dbReference type="Proteomes" id="UP000649739">
    <property type="component" value="Unassembled WGS sequence"/>
</dbReference>